<proteinExistence type="predicted"/>
<dbReference type="SUPFAM" id="SSF102400">
    <property type="entry name" value="DNA polymerase III chi subunit"/>
    <property type="match status" value="1"/>
</dbReference>
<evidence type="ECO:0000313" key="1">
    <source>
        <dbReference type="EMBL" id="AWB48620.1"/>
    </source>
</evidence>
<dbReference type="PANTHER" id="PTHR38767">
    <property type="entry name" value="DNA POLYMERASE III SUBUNIT CHI"/>
    <property type="match status" value="1"/>
</dbReference>
<dbReference type="NCBIfam" id="NF004347">
    <property type="entry name" value="PRK05728.1-4"/>
    <property type="match status" value="1"/>
</dbReference>
<dbReference type="GO" id="GO:0032298">
    <property type="term" value="P:positive regulation of DNA-templated DNA replication initiation"/>
    <property type="evidence" value="ECO:0007669"/>
    <property type="project" value="TreeGrafter"/>
</dbReference>
<dbReference type="GO" id="GO:0003677">
    <property type="term" value="F:DNA binding"/>
    <property type="evidence" value="ECO:0007669"/>
    <property type="project" value="InterPro"/>
</dbReference>
<dbReference type="GO" id="GO:0003887">
    <property type="term" value="F:DNA-directed DNA polymerase activity"/>
    <property type="evidence" value="ECO:0007669"/>
    <property type="project" value="InterPro"/>
</dbReference>
<evidence type="ECO:0000313" key="2">
    <source>
        <dbReference type="Proteomes" id="UP000244496"/>
    </source>
</evidence>
<organism evidence="1 2">
    <name type="scientific">Paragemmobacter aquarius</name>
    <dbReference type="NCBI Taxonomy" id="2169400"/>
    <lineage>
        <taxon>Bacteria</taxon>
        <taxon>Pseudomonadati</taxon>
        <taxon>Pseudomonadota</taxon>
        <taxon>Alphaproteobacteria</taxon>
        <taxon>Rhodobacterales</taxon>
        <taxon>Paracoccaceae</taxon>
        <taxon>Paragemmobacter</taxon>
    </lineage>
</organism>
<dbReference type="InterPro" id="IPR036768">
    <property type="entry name" value="PolIII_chi_sf"/>
</dbReference>
<dbReference type="EMBL" id="CP028918">
    <property type="protein sequence ID" value="AWB48620.1"/>
    <property type="molecule type" value="Genomic_DNA"/>
</dbReference>
<dbReference type="Pfam" id="PF04364">
    <property type="entry name" value="DNA_pol3_chi"/>
    <property type="match status" value="1"/>
</dbReference>
<dbReference type="GO" id="GO:0006260">
    <property type="term" value="P:DNA replication"/>
    <property type="evidence" value="ECO:0007669"/>
    <property type="project" value="InterPro"/>
</dbReference>
<dbReference type="Proteomes" id="UP000244496">
    <property type="component" value="Chromosome"/>
</dbReference>
<keyword evidence="2" id="KW-1185">Reference proteome</keyword>
<protein>
    <submittedName>
        <fullName evidence="1">DNA polymerase III subunit chi</fullName>
    </submittedName>
</protein>
<dbReference type="AlphaFoldDB" id="A0A2S0ULH9"/>
<dbReference type="PANTHER" id="PTHR38767:SF1">
    <property type="entry name" value="DNA POLYMERASE III SUBUNIT CHI"/>
    <property type="match status" value="1"/>
</dbReference>
<dbReference type="Gene3D" id="3.40.50.10110">
    <property type="entry name" value="DNA polymerase III subunit chi"/>
    <property type="match status" value="1"/>
</dbReference>
<accession>A0A2S0ULH9</accession>
<sequence>MGVVMFYHLTRSSPEETLMMLLTRALGQGWRVMVRGGDRATLERLDGRLWQGEPTGFLAHGMQGGPHDADQPVLIGSGEISNGAKGLFLLDGADVTVAEASGLERVWLLFDGSDGEQLTAARGKWKRLTEAGIPAQYWSEEAGRWEKKAEKG</sequence>
<dbReference type="RefSeq" id="WP_108435439.1">
    <property type="nucleotide sequence ID" value="NZ_CP028918.1"/>
</dbReference>
<dbReference type="InterPro" id="IPR007459">
    <property type="entry name" value="DNA_pol3_chi"/>
</dbReference>
<name>A0A2S0ULH9_9RHOB</name>
<reference evidence="1 2" key="1">
    <citation type="submission" date="2018-04" db="EMBL/GenBank/DDBJ databases">
        <title>Genome sequencing of Gemmobacter.</title>
        <authorList>
            <person name="Yi H."/>
            <person name="Baek M.-G."/>
        </authorList>
    </citation>
    <scope>NUCLEOTIDE SEQUENCE [LARGE SCALE GENOMIC DNA]</scope>
    <source>
        <strain evidence="1 2">HYN0069</strain>
    </source>
</reference>
<gene>
    <name evidence="1" type="ORF">HYN69_08960</name>
</gene>
<dbReference type="KEGG" id="geh:HYN69_08960"/>
<dbReference type="OrthoDB" id="9795973at2"/>